<keyword evidence="3" id="KW-1185">Reference proteome</keyword>
<evidence type="ECO:0000259" key="1">
    <source>
        <dbReference type="PROSITE" id="PS50181"/>
    </source>
</evidence>
<organism evidence="2 3">
    <name type="scientific">Lophiotrema nucula</name>
    <dbReference type="NCBI Taxonomy" id="690887"/>
    <lineage>
        <taxon>Eukaryota</taxon>
        <taxon>Fungi</taxon>
        <taxon>Dikarya</taxon>
        <taxon>Ascomycota</taxon>
        <taxon>Pezizomycotina</taxon>
        <taxon>Dothideomycetes</taxon>
        <taxon>Pleosporomycetidae</taxon>
        <taxon>Pleosporales</taxon>
        <taxon>Lophiotremataceae</taxon>
        <taxon>Lophiotrema</taxon>
    </lineage>
</organism>
<dbReference type="Pfam" id="PF12937">
    <property type="entry name" value="F-box-like"/>
    <property type="match status" value="1"/>
</dbReference>
<sequence>MINPHLKRLFRWVFSVRLRNHGFTPQNSPTQEVEAYQDLPTSLEKPLENVSIYTHFEESLCDRSRRVAAPMLASLPYELLEAILLHLPAQDMLMAQRVCRSFNAIIRSSKLFDEPFFLNLRTTPVSSSSGSHCNSTHSSKPYYQSYSVSASLVSIAAPMVLSRC</sequence>
<feature type="domain" description="F-box" evidence="1">
    <location>
        <begin position="69"/>
        <end position="115"/>
    </location>
</feature>
<protein>
    <recommendedName>
        <fullName evidence="1">F-box domain-containing protein</fullName>
    </recommendedName>
</protein>
<reference evidence="2" key="1">
    <citation type="journal article" date="2020" name="Stud. Mycol.">
        <title>101 Dothideomycetes genomes: a test case for predicting lifestyles and emergence of pathogens.</title>
        <authorList>
            <person name="Haridas S."/>
            <person name="Albert R."/>
            <person name="Binder M."/>
            <person name="Bloem J."/>
            <person name="Labutti K."/>
            <person name="Salamov A."/>
            <person name="Andreopoulos B."/>
            <person name="Baker S."/>
            <person name="Barry K."/>
            <person name="Bills G."/>
            <person name="Bluhm B."/>
            <person name="Cannon C."/>
            <person name="Castanera R."/>
            <person name="Culley D."/>
            <person name="Daum C."/>
            <person name="Ezra D."/>
            <person name="Gonzalez J."/>
            <person name="Henrissat B."/>
            <person name="Kuo A."/>
            <person name="Liang C."/>
            <person name="Lipzen A."/>
            <person name="Lutzoni F."/>
            <person name="Magnuson J."/>
            <person name="Mondo S."/>
            <person name="Nolan M."/>
            <person name="Ohm R."/>
            <person name="Pangilinan J."/>
            <person name="Park H.-J."/>
            <person name="Ramirez L."/>
            <person name="Alfaro M."/>
            <person name="Sun H."/>
            <person name="Tritt A."/>
            <person name="Yoshinaga Y."/>
            <person name="Zwiers L.-H."/>
            <person name="Turgeon B."/>
            <person name="Goodwin S."/>
            <person name="Spatafora J."/>
            <person name="Crous P."/>
            <person name="Grigoriev I."/>
        </authorList>
    </citation>
    <scope>NUCLEOTIDE SEQUENCE</scope>
    <source>
        <strain evidence="2">CBS 627.86</strain>
    </source>
</reference>
<dbReference type="SUPFAM" id="SSF81383">
    <property type="entry name" value="F-box domain"/>
    <property type="match status" value="1"/>
</dbReference>
<name>A0A6A5YSU3_9PLEO</name>
<gene>
    <name evidence="2" type="ORF">BDV96DRAFT_241437</name>
</gene>
<dbReference type="EMBL" id="ML977343">
    <property type="protein sequence ID" value="KAF2109211.1"/>
    <property type="molecule type" value="Genomic_DNA"/>
</dbReference>
<dbReference type="SMART" id="SM00256">
    <property type="entry name" value="FBOX"/>
    <property type="match status" value="1"/>
</dbReference>
<dbReference type="Proteomes" id="UP000799770">
    <property type="component" value="Unassembled WGS sequence"/>
</dbReference>
<proteinExistence type="predicted"/>
<evidence type="ECO:0000313" key="2">
    <source>
        <dbReference type="EMBL" id="KAF2109211.1"/>
    </source>
</evidence>
<dbReference type="Gene3D" id="1.20.1280.50">
    <property type="match status" value="1"/>
</dbReference>
<dbReference type="CDD" id="cd09917">
    <property type="entry name" value="F-box_SF"/>
    <property type="match status" value="1"/>
</dbReference>
<dbReference type="InterPro" id="IPR001810">
    <property type="entry name" value="F-box_dom"/>
</dbReference>
<dbReference type="PROSITE" id="PS50181">
    <property type="entry name" value="FBOX"/>
    <property type="match status" value="1"/>
</dbReference>
<accession>A0A6A5YSU3</accession>
<dbReference type="AlphaFoldDB" id="A0A6A5YSU3"/>
<dbReference type="InterPro" id="IPR036047">
    <property type="entry name" value="F-box-like_dom_sf"/>
</dbReference>
<evidence type="ECO:0000313" key="3">
    <source>
        <dbReference type="Proteomes" id="UP000799770"/>
    </source>
</evidence>
<dbReference type="OrthoDB" id="3800738at2759"/>